<feature type="binding site" evidence="7">
    <location>
        <position position="123"/>
    </location>
    <ligand>
        <name>Fe cation</name>
        <dbReference type="ChEBI" id="CHEBI:24875"/>
        <label>2</label>
    </ligand>
</feature>
<comment type="similarity">
    <text evidence="7">Belongs to the 3-HAO family.</text>
</comment>
<dbReference type="GO" id="GO:0000334">
    <property type="term" value="F:3-hydroxyanthranilate 3,4-dioxygenase activity"/>
    <property type="evidence" value="ECO:0007669"/>
    <property type="project" value="UniProtKB-UniRule"/>
</dbReference>
<comment type="function">
    <text evidence="1 7">Catalyzes the oxidative ring opening of 3-hydroxyanthranilate to 2-amino-3-carboxymuconate semialdehyde, which spontaneously cyclizes to quinolinate.</text>
</comment>
<dbReference type="InterPro" id="IPR011051">
    <property type="entry name" value="RmlC_Cupin_sf"/>
</dbReference>
<feature type="binding site" evidence="7">
    <location>
        <position position="94"/>
    </location>
    <ligand>
        <name>Fe cation</name>
        <dbReference type="ChEBI" id="CHEBI:24875"/>
        <label>1</label>
        <note>catalytic</note>
    </ligand>
</feature>
<reference evidence="8 9" key="1">
    <citation type="submission" date="2020-08" db="EMBL/GenBank/DDBJ databases">
        <title>Acidobacteriota in marine sediments use diverse sulfur dissimilation pathways.</title>
        <authorList>
            <person name="Wasmund K."/>
        </authorList>
    </citation>
    <scope>NUCLEOTIDE SEQUENCE [LARGE SCALE GENOMIC DNA]</scope>
    <source>
        <strain evidence="8">MAG AM4</strain>
    </source>
</reference>
<dbReference type="EMBL" id="JACXWD010000032">
    <property type="protein sequence ID" value="MBD3868449.1"/>
    <property type="molecule type" value="Genomic_DNA"/>
</dbReference>
<feature type="binding site" evidence="7">
    <location>
        <position position="98"/>
    </location>
    <ligand>
        <name>substrate</name>
    </ligand>
</feature>
<dbReference type="NCBIfam" id="NF009763">
    <property type="entry name" value="PRK13264.1"/>
    <property type="match status" value="1"/>
</dbReference>
<keyword evidence="2 7" id="KW-0662">Pyridine nucleotide biosynthesis</keyword>
<feature type="binding site" evidence="7">
    <location>
        <position position="50"/>
    </location>
    <ligand>
        <name>Fe cation</name>
        <dbReference type="ChEBI" id="CHEBI:24875"/>
        <label>1</label>
        <note>catalytic</note>
    </ligand>
</feature>
<dbReference type="GO" id="GO:0009435">
    <property type="term" value="P:NAD+ biosynthetic process"/>
    <property type="evidence" value="ECO:0007669"/>
    <property type="project" value="UniProtKB-UniPathway"/>
</dbReference>
<keyword evidence="3 7" id="KW-0479">Metal-binding</keyword>
<feature type="binding site" evidence="7">
    <location>
        <position position="163"/>
    </location>
    <ligand>
        <name>Fe cation</name>
        <dbReference type="ChEBI" id="CHEBI:24875"/>
        <label>2</label>
    </ligand>
</feature>
<dbReference type="Proteomes" id="UP000648239">
    <property type="component" value="Unassembled WGS sequence"/>
</dbReference>
<feature type="binding site" evidence="7">
    <location>
        <position position="160"/>
    </location>
    <ligand>
        <name>Fe cation</name>
        <dbReference type="ChEBI" id="CHEBI:24875"/>
        <label>2</label>
    </ligand>
</feature>
<dbReference type="AlphaFoldDB" id="A0A8J6Y3A5"/>
<proteinExistence type="inferred from homology"/>
<protein>
    <recommendedName>
        <fullName evidence="7">3-hydroxyanthranilate 3,4-dioxygenase</fullName>
        <ecNumber evidence="7">1.13.11.6</ecNumber>
    </recommendedName>
    <alternativeName>
        <fullName evidence="7">3-hydroxyanthranilate oxygenase</fullName>
        <shortName evidence="7">3-HAO</shortName>
    </alternativeName>
    <alternativeName>
        <fullName evidence="7">3-hydroxyanthranilic acid dioxygenase</fullName>
        <shortName evidence="7">HAD</shortName>
    </alternativeName>
</protein>
<evidence type="ECO:0000256" key="1">
    <source>
        <dbReference type="ARBA" id="ARBA00002752"/>
    </source>
</evidence>
<accession>A0A8J6Y3A5</accession>
<dbReference type="UniPathway" id="UPA00253">
    <property type="reaction ID" value="UER00330"/>
</dbReference>
<feature type="binding site" evidence="7">
    <location>
        <position position="46"/>
    </location>
    <ligand>
        <name>O2</name>
        <dbReference type="ChEBI" id="CHEBI:15379"/>
    </ligand>
</feature>
<feature type="binding site" evidence="7">
    <location>
        <position position="56"/>
    </location>
    <ligand>
        <name>Fe cation</name>
        <dbReference type="ChEBI" id="CHEBI:24875"/>
        <label>1</label>
        <note>catalytic</note>
    </ligand>
</feature>
<dbReference type="GO" id="GO:0005737">
    <property type="term" value="C:cytoplasm"/>
    <property type="evidence" value="ECO:0007669"/>
    <property type="project" value="TreeGrafter"/>
</dbReference>
<dbReference type="GO" id="GO:0019805">
    <property type="term" value="P:quinolinate biosynthetic process"/>
    <property type="evidence" value="ECO:0007669"/>
    <property type="project" value="UniProtKB-UniRule"/>
</dbReference>
<feature type="binding site" evidence="7">
    <location>
        <position position="108"/>
    </location>
    <ligand>
        <name>substrate</name>
    </ligand>
</feature>
<evidence type="ECO:0000313" key="8">
    <source>
        <dbReference type="EMBL" id="MBD3868449.1"/>
    </source>
</evidence>
<sequence>MSRPSPLNLKAWIEENRDQLKPPVGNKMVWQDTEFMVMLVGGPNLRTDYHVEDGEELFYQIEGDMVVRLMEQGGPRDVTIREGEIFLLPPGIPHSPQRPAGTVGMVVERQRKPGEIDHLRWYCDGCGEILHQASFQLQDLGAQLKPVIEEYYASDKQRTCDGCGHFHEAPS</sequence>
<dbReference type="GO" id="GO:0043420">
    <property type="term" value="P:anthranilate metabolic process"/>
    <property type="evidence" value="ECO:0007669"/>
    <property type="project" value="UniProtKB-UniRule"/>
</dbReference>
<feature type="binding site" evidence="7">
    <location>
        <position position="56"/>
    </location>
    <ligand>
        <name>substrate</name>
    </ligand>
</feature>
<evidence type="ECO:0000256" key="4">
    <source>
        <dbReference type="ARBA" id="ARBA00022964"/>
    </source>
</evidence>
<dbReference type="GO" id="GO:0008198">
    <property type="term" value="F:ferrous iron binding"/>
    <property type="evidence" value="ECO:0007669"/>
    <property type="project" value="UniProtKB-UniRule"/>
</dbReference>
<dbReference type="GO" id="GO:0006569">
    <property type="term" value="P:L-tryptophan catabolic process"/>
    <property type="evidence" value="ECO:0007669"/>
    <property type="project" value="UniProtKB-UniRule"/>
</dbReference>
<feature type="binding site" evidence="7">
    <location>
        <position position="126"/>
    </location>
    <ligand>
        <name>Fe cation</name>
        <dbReference type="ChEBI" id="CHEBI:24875"/>
        <label>2</label>
    </ligand>
</feature>
<evidence type="ECO:0000256" key="7">
    <source>
        <dbReference type="HAMAP-Rule" id="MF_00825"/>
    </source>
</evidence>
<keyword evidence="5 7" id="KW-0560">Oxidoreductase</keyword>
<comment type="caution">
    <text evidence="8">The sequence shown here is derived from an EMBL/GenBank/DDBJ whole genome shotgun (WGS) entry which is preliminary data.</text>
</comment>
<dbReference type="NCBIfam" id="TIGR03037">
    <property type="entry name" value="anthran_nbaC"/>
    <property type="match status" value="1"/>
</dbReference>
<evidence type="ECO:0000313" key="9">
    <source>
        <dbReference type="Proteomes" id="UP000648239"/>
    </source>
</evidence>
<dbReference type="PANTHER" id="PTHR15497:SF1">
    <property type="entry name" value="3-HYDROXYANTHRANILATE 3,4-DIOXYGENASE"/>
    <property type="match status" value="1"/>
</dbReference>
<comment type="cofactor">
    <cofactor evidence="7">
        <name>Fe(2+)</name>
        <dbReference type="ChEBI" id="CHEBI:29033"/>
    </cofactor>
    <text evidence="7">Binds 2 Fe(2+) ions per subunit.</text>
</comment>
<evidence type="ECO:0000256" key="3">
    <source>
        <dbReference type="ARBA" id="ARBA00022723"/>
    </source>
</evidence>
<dbReference type="InterPro" id="IPR014710">
    <property type="entry name" value="RmlC-like_jellyroll"/>
</dbReference>
<evidence type="ECO:0000256" key="2">
    <source>
        <dbReference type="ARBA" id="ARBA00022642"/>
    </source>
</evidence>
<name>A0A8J6Y3A5_9BACT</name>
<keyword evidence="6 7" id="KW-0408">Iron</keyword>
<dbReference type="InterPro" id="IPR010329">
    <property type="entry name" value="3hydroanth_dOase"/>
</dbReference>
<dbReference type="CDD" id="cd06123">
    <property type="entry name" value="cupin_HAO"/>
    <property type="match status" value="1"/>
</dbReference>
<dbReference type="Gene3D" id="2.60.120.10">
    <property type="entry name" value="Jelly Rolls"/>
    <property type="match status" value="1"/>
</dbReference>
<gene>
    <name evidence="7" type="primary">nbaC</name>
    <name evidence="8" type="ORF">IFK94_10035</name>
</gene>
<dbReference type="SUPFAM" id="SSF51182">
    <property type="entry name" value="RmlC-like cupins"/>
    <property type="match status" value="1"/>
</dbReference>
<keyword evidence="4 7" id="KW-0223">Dioxygenase</keyword>
<comment type="pathway">
    <text evidence="7">Cofactor biosynthesis; NAD(+) biosynthesis; quinolinate from L-kynurenine: step 3/3.</text>
</comment>
<evidence type="ECO:0000256" key="5">
    <source>
        <dbReference type="ARBA" id="ARBA00023002"/>
    </source>
</evidence>
<dbReference type="PANTHER" id="PTHR15497">
    <property type="entry name" value="3-HYDROXYANTHRANILATE 3,4-DIOXYGENASE"/>
    <property type="match status" value="1"/>
</dbReference>
<dbReference type="EC" id="1.13.11.6" evidence="7"/>
<dbReference type="HAMAP" id="MF_00825">
    <property type="entry name" value="3_HAO"/>
    <property type="match status" value="1"/>
</dbReference>
<evidence type="ECO:0000256" key="6">
    <source>
        <dbReference type="ARBA" id="ARBA00023004"/>
    </source>
</evidence>
<dbReference type="Pfam" id="PF06052">
    <property type="entry name" value="3-HAO"/>
    <property type="match status" value="1"/>
</dbReference>
<organism evidence="8 9">
    <name type="scientific">Candidatus Polarisedimenticola svalbardensis</name>
    <dbReference type="NCBI Taxonomy" id="2886004"/>
    <lineage>
        <taxon>Bacteria</taxon>
        <taxon>Pseudomonadati</taxon>
        <taxon>Acidobacteriota</taxon>
        <taxon>Candidatus Polarisedimenticolia</taxon>
        <taxon>Candidatus Polarisedimenticolales</taxon>
        <taxon>Candidatus Polarisedimenticolaceae</taxon>
        <taxon>Candidatus Polarisedimenticola</taxon>
    </lineage>
</organism>
<comment type="catalytic activity">
    <reaction evidence="7">
        <text>3-hydroxyanthranilate + O2 = (2Z,4Z)-2-amino-3-carboxymuconate 6-semialdehyde</text>
        <dbReference type="Rhea" id="RHEA:17953"/>
        <dbReference type="ChEBI" id="CHEBI:15379"/>
        <dbReference type="ChEBI" id="CHEBI:36559"/>
        <dbReference type="ChEBI" id="CHEBI:77612"/>
        <dbReference type="EC" id="1.13.11.6"/>
    </reaction>
</comment>